<keyword evidence="8" id="KW-0969">Cilium</keyword>
<dbReference type="EMBL" id="CAXHTA020000021">
    <property type="protein sequence ID" value="CAL5229533.1"/>
    <property type="molecule type" value="Genomic_DNA"/>
</dbReference>
<evidence type="ECO:0000256" key="6">
    <source>
        <dbReference type="ARBA" id="ARBA00022846"/>
    </source>
</evidence>
<evidence type="ECO:0000256" key="12">
    <source>
        <dbReference type="SAM" id="MobiDB-lite"/>
    </source>
</evidence>
<comment type="caution">
    <text evidence="14">The sequence shown here is derived from an EMBL/GenBank/DDBJ whole genome shotgun (WGS) entry which is preliminary data.</text>
</comment>
<evidence type="ECO:0000256" key="2">
    <source>
        <dbReference type="ARBA" id="ARBA00004245"/>
    </source>
</evidence>
<comment type="similarity">
    <text evidence="3">Belongs to the DRC4 family.</text>
</comment>
<evidence type="ECO:0000313" key="15">
    <source>
        <dbReference type="Proteomes" id="UP001497392"/>
    </source>
</evidence>
<keyword evidence="9" id="KW-0206">Cytoskeleton</keyword>
<evidence type="ECO:0000259" key="13">
    <source>
        <dbReference type="Pfam" id="PF13851"/>
    </source>
</evidence>
<dbReference type="InterPro" id="IPR039308">
    <property type="entry name" value="GAS8"/>
</dbReference>
<feature type="coiled-coil region" evidence="11">
    <location>
        <begin position="128"/>
        <end position="162"/>
    </location>
</feature>
<keyword evidence="10" id="KW-0966">Cell projection</keyword>
<reference evidence="14 15" key="1">
    <citation type="submission" date="2024-06" db="EMBL/GenBank/DDBJ databases">
        <authorList>
            <person name="Kraege A."/>
            <person name="Thomma B."/>
        </authorList>
    </citation>
    <scope>NUCLEOTIDE SEQUENCE [LARGE SCALE GENOMIC DNA]</scope>
</reference>
<dbReference type="InterPro" id="IPR025593">
    <property type="entry name" value="GAS8_dom"/>
</dbReference>
<feature type="domain" description="Growth arrest-specific protein 8" evidence="13">
    <location>
        <begin position="229"/>
        <end position="339"/>
    </location>
</feature>
<feature type="compositionally biased region" description="Basic and acidic residues" evidence="12">
    <location>
        <begin position="10"/>
        <end position="21"/>
    </location>
</feature>
<organism evidence="14 15">
    <name type="scientific">Coccomyxa viridis</name>
    <dbReference type="NCBI Taxonomy" id="1274662"/>
    <lineage>
        <taxon>Eukaryota</taxon>
        <taxon>Viridiplantae</taxon>
        <taxon>Chlorophyta</taxon>
        <taxon>core chlorophytes</taxon>
        <taxon>Trebouxiophyceae</taxon>
        <taxon>Trebouxiophyceae incertae sedis</taxon>
        <taxon>Coccomyxaceae</taxon>
        <taxon>Coccomyxa</taxon>
    </lineage>
</organism>
<evidence type="ECO:0000256" key="3">
    <source>
        <dbReference type="ARBA" id="ARBA00009859"/>
    </source>
</evidence>
<keyword evidence="5" id="KW-0493">Microtubule</keyword>
<keyword evidence="15" id="KW-1185">Reference proteome</keyword>
<accession>A0ABP1GFR7</accession>
<gene>
    <name evidence="14" type="primary">g12877</name>
    <name evidence="14" type="ORF">VP750_LOCUS11439</name>
</gene>
<evidence type="ECO:0000256" key="4">
    <source>
        <dbReference type="ARBA" id="ARBA00022490"/>
    </source>
</evidence>
<evidence type="ECO:0000256" key="11">
    <source>
        <dbReference type="SAM" id="Coils"/>
    </source>
</evidence>
<dbReference type="Pfam" id="PF13851">
    <property type="entry name" value="GAS"/>
    <property type="match status" value="1"/>
</dbReference>
<evidence type="ECO:0000313" key="14">
    <source>
        <dbReference type="EMBL" id="CAL5229533.1"/>
    </source>
</evidence>
<keyword evidence="4" id="KW-0963">Cytoplasm</keyword>
<evidence type="ECO:0000256" key="8">
    <source>
        <dbReference type="ARBA" id="ARBA00023069"/>
    </source>
</evidence>
<protein>
    <submittedName>
        <fullName evidence="14">G12877 protein</fullName>
    </submittedName>
</protein>
<feature type="coiled-coil region" evidence="11">
    <location>
        <begin position="35"/>
        <end position="97"/>
    </location>
</feature>
<proteinExistence type="inferred from homology"/>
<feature type="compositionally biased region" description="Gly residues" evidence="12">
    <location>
        <begin position="24"/>
        <end position="34"/>
    </location>
</feature>
<comment type="subcellular location">
    <subcellularLocation>
        <location evidence="1">Cell projection</location>
        <location evidence="1">Cilium</location>
        <location evidence="1">Flagellum</location>
    </subcellularLocation>
    <subcellularLocation>
        <location evidence="2">Cytoplasm</location>
        <location evidence="2">Cytoskeleton</location>
    </subcellularLocation>
</comment>
<dbReference type="PANTHER" id="PTHR31543">
    <property type="entry name" value="DYNEIN REGULATORY COMPLEX SUBUNIT 4"/>
    <property type="match status" value="1"/>
</dbReference>
<evidence type="ECO:0000256" key="10">
    <source>
        <dbReference type="ARBA" id="ARBA00023273"/>
    </source>
</evidence>
<evidence type="ECO:0000256" key="5">
    <source>
        <dbReference type="ARBA" id="ARBA00022701"/>
    </source>
</evidence>
<evidence type="ECO:0000256" key="1">
    <source>
        <dbReference type="ARBA" id="ARBA00004230"/>
    </source>
</evidence>
<keyword evidence="6" id="KW-0282">Flagellum</keyword>
<keyword evidence="7 11" id="KW-0175">Coiled coil</keyword>
<evidence type="ECO:0000256" key="7">
    <source>
        <dbReference type="ARBA" id="ARBA00023054"/>
    </source>
</evidence>
<dbReference type="PANTHER" id="PTHR31543:SF0">
    <property type="entry name" value="DYNEIN REGULATORY COMPLEX SUBUNIT 4"/>
    <property type="match status" value="1"/>
</dbReference>
<feature type="region of interest" description="Disordered" evidence="12">
    <location>
        <begin position="1"/>
        <end position="35"/>
    </location>
</feature>
<sequence length="350" mass="39957">MAPKMSKASAAKEAKDKEKKLKAAGGGGGEGGAGSEELLLQIQTLTSEKAKEEELRNYMQLERDTLQGFWDITKARLEERTDELAGKDQEIESLQDRHHLELKVYKQKVKHLLYEHQQNIAALKVEAAEQLRQARDQASERIRELMVDKQNLQRDYDEQEVAKGEMMRAMQLQHAKQVAKMRQEMQLTAQQMAERDRLHINEFREQQVEMYRRHAQAVEDRKSAHIQEMQDQHSKESAELRDYYEGITTRNLDSIQQLRKELAEVAGKETSASRALSQATAENRALHEPLAQAQKMVEDQKAALKNQEAERSVAAHNQGRLGIAQKQLKTLQWEHEVGQSLCGEGTAAKA</sequence>
<evidence type="ECO:0000256" key="9">
    <source>
        <dbReference type="ARBA" id="ARBA00023212"/>
    </source>
</evidence>
<dbReference type="Proteomes" id="UP001497392">
    <property type="component" value="Unassembled WGS sequence"/>
</dbReference>
<name>A0ABP1GFR7_9CHLO</name>